<dbReference type="Pfam" id="PF00447">
    <property type="entry name" value="HSF_DNA-bind"/>
    <property type="match status" value="1"/>
</dbReference>
<dbReference type="EMBL" id="CAKOGP040002036">
    <property type="protein sequence ID" value="CAJ1959995.1"/>
    <property type="molecule type" value="Genomic_DNA"/>
</dbReference>
<protein>
    <recommendedName>
        <fullName evidence="5">HSF-type DNA-binding domain-containing protein</fullName>
    </recommendedName>
</protein>
<organism evidence="6 7">
    <name type="scientific">Cylindrotheca closterium</name>
    <dbReference type="NCBI Taxonomy" id="2856"/>
    <lineage>
        <taxon>Eukaryota</taxon>
        <taxon>Sar</taxon>
        <taxon>Stramenopiles</taxon>
        <taxon>Ochrophyta</taxon>
        <taxon>Bacillariophyta</taxon>
        <taxon>Bacillariophyceae</taxon>
        <taxon>Bacillariophycidae</taxon>
        <taxon>Bacillariales</taxon>
        <taxon>Bacillariaceae</taxon>
        <taxon>Cylindrotheca</taxon>
    </lineage>
</organism>
<evidence type="ECO:0000259" key="5">
    <source>
        <dbReference type="SMART" id="SM00415"/>
    </source>
</evidence>
<dbReference type="PANTHER" id="PTHR10015">
    <property type="entry name" value="HEAT SHOCK TRANSCRIPTION FACTOR"/>
    <property type="match status" value="1"/>
</dbReference>
<reference evidence="6" key="1">
    <citation type="submission" date="2023-08" db="EMBL/GenBank/DDBJ databases">
        <authorList>
            <person name="Audoor S."/>
            <person name="Bilcke G."/>
        </authorList>
    </citation>
    <scope>NUCLEOTIDE SEQUENCE</scope>
</reference>
<comment type="similarity">
    <text evidence="4">Belongs to the HSF family.</text>
</comment>
<evidence type="ECO:0000313" key="6">
    <source>
        <dbReference type="EMBL" id="CAJ1959995.1"/>
    </source>
</evidence>
<comment type="subcellular location">
    <subcellularLocation>
        <location evidence="1">Nucleus</location>
    </subcellularLocation>
</comment>
<comment type="caution">
    <text evidence="6">The sequence shown here is derived from an EMBL/GenBank/DDBJ whole genome shotgun (WGS) entry which is preliminary data.</text>
</comment>
<dbReference type="GO" id="GO:0043565">
    <property type="term" value="F:sequence-specific DNA binding"/>
    <property type="evidence" value="ECO:0007669"/>
    <property type="project" value="InterPro"/>
</dbReference>
<dbReference type="InterPro" id="IPR036388">
    <property type="entry name" value="WH-like_DNA-bd_sf"/>
</dbReference>
<dbReference type="GO" id="GO:0005634">
    <property type="term" value="C:nucleus"/>
    <property type="evidence" value="ECO:0007669"/>
    <property type="project" value="UniProtKB-SubCell"/>
</dbReference>
<keyword evidence="7" id="KW-1185">Reference proteome</keyword>
<dbReference type="Gene3D" id="1.10.10.10">
    <property type="entry name" value="Winged helix-like DNA-binding domain superfamily/Winged helix DNA-binding domain"/>
    <property type="match status" value="1"/>
</dbReference>
<keyword evidence="2" id="KW-0238">DNA-binding</keyword>
<dbReference type="InterPro" id="IPR000232">
    <property type="entry name" value="HSF_DNA-bd"/>
</dbReference>
<sequence>MSMPITKPKSKTTTSRISFPQRVYNVLNLCDDTHQEHIASWMNDGTAFKVHDIAQFERELLPKYFNTQKYASFTRALCSYGFDCIRTGRQTGIYSHPKFNRNDPEAPSMIKRVKKTNNNAKASLTKLSTGCHGFSLGDRKRSFAFPSLMNTTQSLMNEDADASVFGHLYQTIRSQIADRTPLSHLVSSDESGDESAGEQSPYNPIVRSASCLLATEDYDMTTFVEQNQDEQYAQEIADSILDDDFTPIPLPSSDGYDSIDADFEPLPWLPHSASKICGMLDNAEDEAFLSWSREVFMS</sequence>
<evidence type="ECO:0000256" key="4">
    <source>
        <dbReference type="RuleBase" id="RU004020"/>
    </source>
</evidence>
<evidence type="ECO:0000256" key="2">
    <source>
        <dbReference type="ARBA" id="ARBA00023125"/>
    </source>
</evidence>
<evidence type="ECO:0000256" key="3">
    <source>
        <dbReference type="ARBA" id="ARBA00023242"/>
    </source>
</evidence>
<gene>
    <name evidence="6" type="ORF">CYCCA115_LOCUS18412</name>
</gene>
<name>A0AAD2G276_9STRA</name>
<evidence type="ECO:0000313" key="7">
    <source>
        <dbReference type="Proteomes" id="UP001295423"/>
    </source>
</evidence>
<dbReference type="PANTHER" id="PTHR10015:SF427">
    <property type="entry name" value="HEAT SHOCK FACTOR PROTEIN"/>
    <property type="match status" value="1"/>
</dbReference>
<dbReference type="SMART" id="SM00415">
    <property type="entry name" value="HSF"/>
    <property type="match status" value="1"/>
</dbReference>
<proteinExistence type="inferred from homology"/>
<evidence type="ECO:0000256" key="1">
    <source>
        <dbReference type="ARBA" id="ARBA00004123"/>
    </source>
</evidence>
<feature type="domain" description="HSF-type DNA-binding" evidence="5">
    <location>
        <begin position="18"/>
        <end position="113"/>
    </location>
</feature>
<dbReference type="Proteomes" id="UP001295423">
    <property type="component" value="Unassembled WGS sequence"/>
</dbReference>
<accession>A0AAD2G276</accession>
<dbReference type="AlphaFoldDB" id="A0AAD2G276"/>
<dbReference type="SUPFAM" id="SSF46785">
    <property type="entry name" value="Winged helix' DNA-binding domain"/>
    <property type="match status" value="1"/>
</dbReference>
<keyword evidence="3" id="KW-0539">Nucleus</keyword>
<dbReference type="GO" id="GO:0003700">
    <property type="term" value="F:DNA-binding transcription factor activity"/>
    <property type="evidence" value="ECO:0007669"/>
    <property type="project" value="InterPro"/>
</dbReference>
<dbReference type="InterPro" id="IPR036390">
    <property type="entry name" value="WH_DNA-bd_sf"/>
</dbReference>